<accession>A0A3P6TIX5</accession>
<reference evidence="4 5" key="1">
    <citation type="submission" date="2018-11" db="EMBL/GenBank/DDBJ databases">
        <authorList>
            <consortium name="Pathogen Informatics"/>
        </authorList>
    </citation>
    <scope>NUCLEOTIDE SEQUENCE [LARGE SCALE GENOMIC DNA]</scope>
</reference>
<dbReference type="EMBL" id="UYRU01043233">
    <property type="protein sequence ID" value="VDK80905.1"/>
    <property type="molecule type" value="Genomic_DNA"/>
</dbReference>
<keyword evidence="1" id="KW-0862">Zinc</keyword>
<dbReference type="SUPFAM" id="SSF57850">
    <property type="entry name" value="RING/U-box"/>
    <property type="match status" value="2"/>
</dbReference>
<dbReference type="PANTHER" id="PTHR47665:SF1">
    <property type="entry name" value="HISTONE DEACETYLASE-LIKE PROTEIN"/>
    <property type="match status" value="1"/>
</dbReference>
<organism evidence="4 5">
    <name type="scientific">Dibothriocephalus latus</name>
    <name type="common">Fish tapeworm</name>
    <name type="synonym">Diphyllobothrium latum</name>
    <dbReference type="NCBI Taxonomy" id="60516"/>
    <lineage>
        <taxon>Eukaryota</taxon>
        <taxon>Metazoa</taxon>
        <taxon>Spiralia</taxon>
        <taxon>Lophotrochozoa</taxon>
        <taxon>Platyhelminthes</taxon>
        <taxon>Cestoda</taxon>
        <taxon>Eucestoda</taxon>
        <taxon>Diphyllobothriidea</taxon>
        <taxon>Diphyllobothriidae</taxon>
        <taxon>Dibothriocephalus</taxon>
    </lineage>
</organism>
<dbReference type="Proteomes" id="UP000281553">
    <property type="component" value="Unassembled WGS sequence"/>
</dbReference>
<dbReference type="InterPro" id="IPR013083">
    <property type="entry name" value="Znf_RING/FYVE/PHD"/>
</dbReference>
<evidence type="ECO:0000259" key="3">
    <source>
        <dbReference type="PROSITE" id="PS50271"/>
    </source>
</evidence>
<name>A0A3P6TIX5_DIBLA</name>
<dbReference type="InterPro" id="IPR001607">
    <property type="entry name" value="Znf_UBP"/>
</dbReference>
<keyword evidence="1" id="KW-0863">Zinc-finger</keyword>
<dbReference type="PROSITE" id="PS50271">
    <property type="entry name" value="ZF_UBP"/>
    <property type="match status" value="1"/>
</dbReference>
<dbReference type="AlphaFoldDB" id="A0A3P6TIX5"/>
<evidence type="ECO:0000313" key="5">
    <source>
        <dbReference type="Proteomes" id="UP000281553"/>
    </source>
</evidence>
<keyword evidence="1" id="KW-0479">Metal-binding</keyword>
<dbReference type="Pfam" id="PF02148">
    <property type="entry name" value="zf-UBP"/>
    <property type="match status" value="1"/>
</dbReference>
<protein>
    <recommendedName>
        <fullName evidence="3">UBP-type domain-containing protein</fullName>
    </recommendedName>
</protein>
<dbReference type="PANTHER" id="PTHR47665">
    <property type="entry name" value="HISTONE DEACETYLASE-LIKE PROTEIN"/>
    <property type="match status" value="1"/>
</dbReference>
<dbReference type="Gene3D" id="3.30.40.10">
    <property type="entry name" value="Zinc/RING finger domain, C3HC4 (zinc finger)"/>
    <property type="match status" value="2"/>
</dbReference>
<gene>
    <name evidence="4" type="ORF">DILT_LOCUS3161</name>
</gene>
<evidence type="ECO:0000256" key="2">
    <source>
        <dbReference type="SAM" id="MobiDB-lite"/>
    </source>
</evidence>
<keyword evidence="5" id="KW-1185">Reference proteome</keyword>
<evidence type="ECO:0000313" key="4">
    <source>
        <dbReference type="EMBL" id="VDK80905.1"/>
    </source>
</evidence>
<evidence type="ECO:0000256" key="1">
    <source>
        <dbReference type="PROSITE-ProRule" id="PRU00502"/>
    </source>
</evidence>
<dbReference type="OrthoDB" id="424012at2759"/>
<feature type="domain" description="UBP-type" evidence="3">
    <location>
        <begin position="102"/>
        <end position="236"/>
    </location>
</feature>
<dbReference type="GO" id="GO:0008270">
    <property type="term" value="F:zinc ion binding"/>
    <property type="evidence" value="ECO:0007669"/>
    <property type="project" value="UniProtKB-KW"/>
</dbReference>
<proteinExistence type="predicted"/>
<sequence>MSHRRKPPLRQFTSQQSHHHASTVPRHEQASVSTSEVQRDEEVPSDTALAAVASSSAGVPQDSTLNEVLQFVNANIDDVPAFFGLNSDNPLPDRVFAVEPILWCAHLQSVTSASAWRPEITSSCTRCDNRGENWVCLTCYEVGLLASVVISLLTVLRNTLLKPQYRTKAFAFRYFKVCCGRYARGHMLEHFSATRHPIVLSFADLSAWCYICNSYVHNEVRQLLALFKPHRFFLNYNFLLNVDYHLMSAYQSVISLKISP</sequence>
<feature type="region of interest" description="Disordered" evidence="2">
    <location>
        <begin position="1"/>
        <end position="46"/>
    </location>
</feature>